<dbReference type="SUPFAM" id="SSF49493">
    <property type="entry name" value="HSP40/DnaJ peptide-binding domain"/>
    <property type="match status" value="2"/>
</dbReference>
<dbReference type="PROSITE" id="PS50076">
    <property type="entry name" value="DNAJ_2"/>
    <property type="match status" value="1"/>
</dbReference>
<dbReference type="InterPro" id="IPR001305">
    <property type="entry name" value="HSP_DnaJ_Cys-rich_dom"/>
</dbReference>
<evidence type="ECO:0000256" key="1">
    <source>
        <dbReference type="ARBA" id="ARBA00022723"/>
    </source>
</evidence>
<dbReference type="SMART" id="SM00271">
    <property type="entry name" value="DnaJ"/>
    <property type="match status" value="1"/>
</dbReference>
<sequence>MSNYYEILGVEKDATDSEIKKAYRKLAMKFHPDKNPDEGEKFKEISHAYEILSDSEKRENYDRFGEEGMNGGGDYGMNPEDIFAQFFGGGFGGASFGGGGPPRSWKQRGEDIVHPLKVTLEDLYNGKATKMALQKNVICSHCHGKGGKSGAVKKCTSCDGHGVKMTMRQIAPGMMQQMQVACTSCDGKGEIIKEKDRCKKCKGKKVTNERKILEVFIEKGMKDGQKIVMKEEGDQEPGIETGDVVLVLKQQENDTFERKGADLLTKVKITLTEAICGFSKCIVTHLDGRGLVVKQPAGQVIKPGDIKCIMGEGMPQYKRPFDKGNLYVQFDVEFPPNGWLSNPEYKTLESLLPPRPAEPAHPEIVDEIHLHESEISQFGSIASSGGNAYDEDDEEQGRGGPGVQCNQQ</sequence>
<dbReference type="PROSITE" id="PS00636">
    <property type="entry name" value="DNAJ_1"/>
    <property type="match status" value="1"/>
</dbReference>
<dbReference type="PANTHER" id="PTHR43888">
    <property type="entry name" value="DNAJ-LIKE-2, ISOFORM A-RELATED"/>
    <property type="match status" value="1"/>
</dbReference>
<dbReference type="Pfam" id="PF00226">
    <property type="entry name" value="DnaJ"/>
    <property type="match status" value="1"/>
</dbReference>
<dbReference type="InterPro" id="IPR044713">
    <property type="entry name" value="DNJA1/2-like"/>
</dbReference>
<evidence type="ECO:0000259" key="7">
    <source>
        <dbReference type="PROSITE" id="PS50076"/>
    </source>
</evidence>
<proteinExistence type="inferred from homology"/>
<dbReference type="Proteomes" id="UP001479436">
    <property type="component" value="Unassembled WGS sequence"/>
</dbReference>
<dbReference type="InterPro" id="IPR036869">
    <property type="entry name" value="J_dom_sf"/>
</dbReference>
<evidence type="ECO:0000256" key="2">
    <source>
        <dbReference type="ARBA" id="ARBA00022737"/>
    </source>
</evidence>
<dbReference type="InterPro" id="IPR001623">
    <property type="entry name" value="DnaJ_domain"/>
</dbReference>
<gene>
    <name evidence="9" type="primary">XDJ1</name>
    <name evidence="9" type="ORF">K7432_009617</name>
</gene>
<name>A0ABR2WPZ2_9FUNG</name>
<feature type="compositionally biased region" description="Polar residues" evidence="6">
    <location>
        <begin position="376"/>
        <end position="386"/>
    </location>
</feature>
<dbReference type="PROSITE" id="PS51188">
    <property type="entry name" value="ZF_CR"/>
    <property type="match status" value="1"/>
</dbReference>
<dbReference type="PRINTS" id="PR00625">
    <property type="entry name" value="JDOMAIN"/>
</dbReference>
<dbReference type="SUPFAM" id="SSF57938">
    <property type="entry name" value="DnaJ/Hsp40 cysteine-rich domain"/>
    <property type="match status" value="1"/>
</dbReference>
<dbReference type="CDD" id="cd06257">
    <property type="entry name" value="DnaJ"/>
    <property type="match status" value="1"/>
</dbReference>
<evidence type="ECO:0000313" key="9">
    <source>
        <dbReference type="EMBL" id="KAK9763582.1"/>
    </source>
</evidence>
<dbReference type="Gene3D" id="1.10.287.110">
    <property type="entry name" value="DnaJ domain"/>
    <property type="match status" value="1"/>
</dbReference>
<protein>
    <submittedName>
        <fullName evidence="9">DnaJ-like protein xdj1</fullName>
    </submittedName>
</protein>
<evidence type="ECO:0000256" key="3">
    <source>
        <dbReference type="ARBA" id="ARBA00022771"/>
    </source>
</evidence>
<dbReference type="InterPro" id="IPR018253">
    <property type="entry name" value="DnaJ_domain_CS"/>
</dbReference>
<dbReference type="InterPro" id="IPR002939">
    <property type="entry name" value="DnaJ_C"/>
</dbReference>
<dbReference type="Pfam" id="PF01556">
    <property type="entry name" value="DnaJ_C"/>
    <property type="match status" value="1"/>
</dbReference>
<evidence type="ECO:0000256" key="6">
    <source>
        <dbReference type="SAM" id="MobiDB-lite"/>
    </source>
</evidence>
<accession>A0ABR2WPZ2</accession>
<dbReference type="CDD" id="cd10719">
    <property type="entry name" value="DnaJ_zf"/>
    <property type="match status" value="1"/>
</dbReference>
<dbReference type="Pfam" id="PF00684">
    <property type="entry name" value="DnaJ_CXXCXGXG"/>
    <property type="match status" value="1"/>
</dbReference>
<keyword evidence="10" id="KW-1185">Reference proteome</keyword>
<keyword evidence="2" id="KW-0677">Repeat</keyword>
<reference evidence="9 10" key="1">
    <citation type="submission" date="2023-04" db="EMBL/GenBank/DDBJ databases">
        <title>Genome of Basidiobolus ranarum AG-B5.</title>
        <authorList>
            <person name="Stajich J.E."/>
            <person name="Carter-House D."/>
            <person name="Gryganskyi A."/>
        </authorList>
    </citation>
    <scope>NUCLEOTIDE SEQUENCE [LARGE SCALE GENOMIC DNA]</scope>
    <source>
        <strain evidence="9 10">AG-B5</strain>
    </source>
</reference>
<dbReference type="HAMAP" id="MF_01152">
    <property type="entry name" value="DnaJ"/>
    <property type="match status" value="1"/>
</dbReference>
<feature type="zinc finger region" description="CR-type" evidence="5">
    <location>
        <begin position="126"/>
        <end position="210"/>
    </location>
</feature>
<dbReference type="Gene3D" id="2.60.260.20">
    <property type="entry name" value="Urease metallochaperone UreE, N-terminal domain"/>
    <property type="match status" value="2"/>
</dbReference>
<comment type="caution">
    <text evidence="9">The sequence shown here is derived from an EMBL/GenBank/DDBJ whole genome shotgun (WGS) entry which is preliminary data.</text>
</comment>
<keyword evidence="3 5" id="KW-0863">Zinc-finger</keyword>
<evidence type="ECO:0000259" key="8">
    <source>
        <dbReference type="PROSITE" id="PS51188"/>
    </source>
</evidence>
<dbReference type="CDD" id="cd10747">
    <property type="entry name" value="DnaJ_C"/>
    <property type="match status" value="1"/>
</dbReference>
<evidence type="ECO:0000256" key="4">
    <source>
        <dbReference type="ARBA" id="ARBA00022833"/>
    </source>
</evidence>
<dbReference type="InterPro" id="IPR008971">
    <property type="entry name" value="HSP40/DnaJ_pept-bd"/>
</dbReference>
<evidence type="ECO:0000313" key="10">
    <source>
        <dbReference type="Proteomes" id="UP001479436"/>
    </source>
</evidence>
<keyword evidence="4 5" id="KW-0862">Zinc</keyword>
<evidence type="ECO:0000256" key="5">
    <source>
        <dbReference type="PROSITE-ProRule" id="PRU00546"/>
    </source>
</evidence>
<organism evidence="9 10">
    <name type="scientific">Basidiobolus ranarum</name>
    <dbReference type="NCBI Taxonomy" id="34480"/>
    <lineage>
        <taxon>Eukaryota</taxon>
        <taxon>Fungi</taxon>
        <taxon>Fungi incertae sedis</taxon>
        <taxon>Zoopagomycota</taxon>
        <taxon>Entomophthoromycotina</taxon>
        <taxon>Basidiobolomycetes</taxon>
        <taxon>Basidiobolales</taxon>
        <taxon>Basidiobolaceae</taxon>
        <taxon>Basidiobolus</taxon>
    </lineage>
</organism>
<dbReference type="EMBL" id="JASJQH010000605">
    <property type="protein sequence ID" value="KAK9763582.1"/>
    <property type="molecule type" value="Genomic_DNA"/>
</dbReference>
<dbReference type="InterPro" id="IPR036410">
    <property type="entry name" value="HSP_DnaJ_Cys-rich_dom_sf"/>
</dbReference>
<feature type="domain" description="CR-type" evidence="8">
    <location>
        <begin position="126"/>
        <end position="210"/>
    </location>
</feature>
<dbReference type="Gene3D" id="2.10.230.10">
    <property type="entry name" value="Heat shock protein DnaJ, cysteine-rich domain"/>
    <property type="match status" value="1"/>
</dbReference>
<dbReference type="SUPFAM" id="SSF46565">
    <property type="entry name" value="Chaperone J-domain"/>
    <property type="match status" value="1"/>
</dbReference>
<dbReference type="InterPro" id="IPR012724">
    <property type="entry name" value="DnaJ"/>
</dbReference>
<keyword evidence="1 5" id="KW-0479">Metal-binding</keyword>
<feature type="domain" description="J" evidence="7">
    <location>
        <begin position="3"/>
        <end position="65"/>
    </location>
</feature>
<feature type="region of interest" description="Disordered" evidence="6">
    <location>
        <begin position="376"/>
        <end position="408"/>
    </location>
</feature>